<evidence type="ECO:0000313" key="3">
    <source>
        <dbReference type="Proteomes" id="UP000554965"/>
    </source>
</evidence>
<dbReference type="SUPFAM" id="SSF140459">
    <property type="entry name" value="PE/PPE dimer-like"/>
    <property type="match status" value="1"/>
</dbReference>
<dbReference type="AlphaFoldDB" id="A0A7Z7N9A9"/>
<dbReference type="InterPro" id="IPR038332">
    <property type="entry name" value="PPE_sf"/>
</dbReference>
<dbReference type="InterPro" id="IPR000084">
    <property type="entry name" value="PE-PGRS_N"/>
</dbReference>
<evidence type="ECO:0000313" key="2">
    <source>
        <dbReference type="EMBL" id="SOJ53627.1"/>
    </source>
</evidence>
<accession>A0A7Z7N9A9</accession>
<name>A0A7Z7N9A9_9MYCO</name>
<dbReference type="EMBL" id="OCTY01000002">
    <property type="protein sequence ID" value="SOJ53627.1"/>
    <property type="molecule type" value="Genomic_DNA"/>
</dbReference>
<comment type="caution">
    <text evidence="2">The sequence shown here is derived from an EMBL/GenBank/DDBJ whole genome shotgun (WGS) entry which is preliminary data.</text>
</comment>
<protein>
    <submittedName>
        <fullName evidence="2">PE-PGRS family protein PE_PGRS16</fullName>
    </submittedName>
</protein>
<gene>
    <name evidence="2" type="ORF">MSIMFB_01126</name>
</gene>
<sequence length="131" mass="12794">MSFVLADLEMLAAAAGDMAGIGSSLGAANAAAAASTTTVLAAASDEVSAAISALFSSHGQAYQALSAQASAFHAQFVHALSSAGGAYASAEAANVQQTVLDAINAPTQTLLDRPLIGNGADGTAAPMVVWE</sequence>
<dbReference type="Gene3D" id="1.10.287.850">
    <property type="entry name" value="HP0062-like domain"/>
    <property type="match status" value="1"/>
</dbReference>
<keyword evidence="3" id="KW-1185">Reference proteome</keyword>
<organism evidence="2 3">
    <name type="scientific">Mycobacterium simulans</name>
    <dbReference type="NCBI Taxonomy" id="627089"/>
    <lineage>
        <taxon>Bacteria</taxon>
        <taxon>Bacillati</taxon>
        <taxon>Actinomycetota</taxon>
        <taxon>Actinomycetes</taxon>
        <taxon>Mycobacteriales</taxon>
        <taxon>Mycobacteriaceae</taxon>
        <taxon>Mycobacterium</taxon>
    </lineage>
</organism>
<evidence type="ECO:0000259" key="1">
    <source>
        <dbReference type="Pfam" id="PF00934"/>
    </source>
</evidence>
<dbReference type="Proteomes" id="UP000554965">
    <property type="component" value="Unassembled WGS sequence"/>
</dbReference>
<feature type="domain" description="PE" evidence="1">
    <location>
        <begin position="4"/>
        <end position="94"/>
    </location>
</feature>
<reference evidence="2 3" key="1">
    <citation type="submission" date="2017-10" db="EMBL/GenBank/DDBJ databases">
        <authorList>
            <consortium name="Urmite Genomes"/>
        </authorList>
    </citation>
    <scope>NUCLEOTIDE SEQUENCE [LARGE SCALE GENOMIC DNA]</scope>
    <source>
        <strain evidence="2 3">FB-527</strain>
    </source>
</reference>
<proteinExistence type="predicted"/>
<dbReference type="Pfam" id="PF00934">
    <property type="entry name" value="PE"/>
    <property type="match status" value="1"/>
</dbReference>